<dbReference type="EMBL" id="AWGH01000010">
    <property type="protein sequence ID" value="ODN97375.1"/>
    <property type="molecule type" value="Genomic_DNA"/>
</dbReference>
<protein>
    <submittedName>
        <fullName evidence="2">Uncharacterized protein</fullName>
    </submittedName>
</protein>
<dbReference type="GeneID" id="30193152"/>
<feature type="region of interest" description="Disordered" evidence="1">
    <location>
        <begin position="97"/>
        <end position="138"/>
    </location>
</feature>
<dbReference type="OrthoDB" id="2567277at2759"/>
<keyword evidence="3" id="KW-1185">Reference proteome</keyword>
<reference evidence="2 3" key="1">
    <citation type="submission" date="2016-06" db="EMBL/GenBank/DDBJ databases">
        <title>Evolution of pathogenesis and genome organization in the Tremellales.</title>
        <authorList>
            <person name="Cuomo C."/>
            <person name="Litvintseva A."/>
            <person name="Heitman J."/>
            <person name="Chen Y."/>
            <person name="Sun S."/>
            <person name="Springer D."/>
            <person name="Dromer F."/>
            <person name="Young S."/>
            <person name="Zeng Q."/>
            <person name="Chapman S."/>
            <person name="Gujja S."/>
            <person name="Saif S."/>
            <person name="Birren B."/>
        </authorList>
    </citation>
    <scope>NUCLEOTIDE SEQUENCE [LARGE SCALE GENOMIC DNA]</scope>
    <source>
        <strain evidence="2 3">CBS 7118</strain>
    </source>
</reference>
<organism evidence="2 3">
    <name type="scientific">Cryptococcus wingfieldii CBS 7118</name>
    <dbReference type="NCBI Taxonomy" id="1295528"/>
    <lineage>
        <taxon>Eukaryota</taxon>
        <taxon>Fungi</taxon>
        <taxon>Dikarya</taxon>
        <taxon>Basidiomycota</taxon>
        <taxon>Agaricomycotina</taxon>
        <taxon>Tremellomycetes</taxon>
        <taxon>Tremellales</taxon>
        <taxon>Cryptococcaceae</taxon>
        <taxon>Cryptococcus</taxon>
    </lineage>
</organism>
<sequence length="251" mass="27329">MGRGLDPVWEFYYRIDQDVHSLGLKSKANTAHNNGWCRNCVRATVTQLLNWQPDHQLLVEAGNEETARRYKAMSELTPLTGVPSRLRSHLMKCPHSRHVEIPPASVQKRKTKGGDGASGSRHNLSGTPTKGGKFTADGKFGEEEQGEFNVHLYHLFVALDIPFDLVSNPTLQQFVNRYIPGAGLPSRSLFYTLNASRSMGSTAPTLSAAQGATGGSPDFQGLAKLAANFAAVPMAGVGEQETEEGEMAYQQ</sequence>
<evidence type="ECO:0000256" key="1">
    <source>
        <dbReference type="SAM" id="MobiDB-lite"/>
    </source>
</evidence>
<accession>A0A1E3J9M9</accession>
<dbReference type="AlphaFoldDB" id="A0A1E3J9M9"/>
<evidence type="ECO:0000313" key="3">
    <source>
        <dbReference type="Proteomes" id="UP000094819"/>
    </source>
</evidence>
<gene>
    <name evidence="2" type="ORF">L198_03939</name>
</gene>
<comment type="caution">
    <text evidence="2">The sequence shown here is derived from an EMBL/GenBank/DDBJ whole genome shotgun (WGS) entry which is preliminary data.</text>
</comment>
<proteinExistence type="predicted"/>
<name>A0A1E3J9M9_9TREE</name>
<dbReference type="RefSeq" id="XP_019031977.1">
    <property type="nucleotide sequence ID" value="XM_019176064.1"/>
</dbReference>
<dbReference type="Proteomes" id="UP000094819">
    <property type="component" value="Unassembled WGS sequence"/>
</dbReference>
<evidence type="ECO:0000313" key="2">
    <source>
        <dbReference type="EMBL" id="ODN97375.1"/>
    </source>
</evidence>